<comment type="subcellular location">
    <subcellularLocation>
        <location evidence="1 7">Cell membrane</location>
        <topology evidence="1 7">Multi-pass membrane protein</topology>
    </subcellularLocation>
</comment>
<keyword evidence="5 7" id="KW-1133">Transmembrane helix</keyword>
<name>A0A850EQZ1_9BACL</name>
<organism evidence="9 10">
    <name type="scientific">Paenibacillus agri</name>
    <dbReference type="NCBI Taxonomy" id="2744309"/>
    <lineage>
        <taxon>Bacteria</taxon>
        <taxon>Bacillati</taxon>
        <taxon>Bacillota</taxon>
        <taxon>Bacilli</taxon>
        <taxon>Bacillales</taxon>
        <taxon>Paenibacillaceae</taxon>
        <taxon>Paenibacillus</taxon>
    </lineage>
</organism>
<dbReference type="InterPro" id="IPR035906">
    <property type="entry name" value="MetI-like_sf"/>
</dbReference>
<evidence type="ECO:0000259" key="8">
    <source>
        <dbReference type="PROSITE" id="PS50928"/>
    </source>
</evidence>
<dbReference type="RefSeq" id="WP_175372163.1">
    <property type="nucleotide sequence ID" value="NZ_JABWCS010000210.1"/>
</dbReference>
<dbReference type="PROSITE" id="PS50928">
    <property type="entry name" value="ABC_TM1"/>
    <property type="match status" value="1"/>
</dbReference>
<accession>A0A850EQZ1</accession>
<dbReference type="GO" id="GO:0005886">
    <property type="term" value="C:plasma membrane"/>
    <property type="evidence" value="ECO:0007669"/>
    <property type="project" value="UniProtKB-SubCell"/>
</dbReference>
<keyword evidence="3" id="KW-1003">Cell membrane</keyword>
<evidence type="ECO:0000256" key="3">
    <source>
        <dbReference type="ARBA" id="ARBA00022475"/>
    </source>
</evidence>
<feature type="domain" description="ABC transmembrane type-1" evidence="8">
    <location>
        <begin position="88"/>
        <end position="303"/>
    </location>
</feature>
<dbReference type="SUPFAM" id="SSF161098">
    <property type="entry name" value="MetI-like"/>
    <property type="match status" value="1"/>
</dbReference>
<evidence type="ECO:0000256" key="5">
    <source>
        <dbReference type="ARBA" id="ARBA00022989"/>
    </source>
</evidence>
<dbReference type="EMBL" id="JABWCS010000210">
    <property type="protein sequence ID" value="NUU61654.1"/>
    <property type="molecule type" value="Genomic_DNA"/>
</dbReference>
<evidence type="ECO:0000256" key="1">
    <source>
        <dbReference type="ARBA" id="ARBA00004651"/>
    </source>
</evidence>
<keyword evidence="6 7" id="KW-0472">Membrane</keyword>
<feature type="transmembrane region" description="Helical" evidence="7">
    <location>
        <begin position="87"/>
        <end position="113"/>
    </location>
</feature>
<reference evidence="9" key="1">
    <citation type="submission" date="2020-06" db="EMBL/GenBank/DDBJ databases">
        <title>Paenibacillus sp. nov., isolated from soil.</title>
        <authorList>
            <person name="Seo Y.L."/>
        </authorList>
    </citation>
    <scope>NUCLEOTIDE SEQUENCE [LARGE SCALE GENOMIC DNA]</scope>
    <source>
        <strain evidence="9">JW14</strain>
    </source>
</reference>
<evidence type="ECO:0000256" key="4">
    <source>
        <dbReference type="ARBA" id="ARBA00022692"/>
    </source>
</evidence>
<evidence type="ECO:0000313" key="9">
    <source>
        <dbReference type="EMBL" id="NUU61654.1"/>
    </source>
</evidence>
<dbReference type="InterPro" id="IPR000515">
    <property type="entry name" value="MetI-like"/>
</dbReference>
<evidence type="ECO:0000256" key="7">
    <source>
        <dbReference type="RuleBase" id="RU363032"/>
    </source>
</evidence>
<dbReference type="CDD" id="cd06261">
    <property type="entry name" value="TM_PBP2"/>
    <property type="match status" value="1"/>
</dbReference>
<sequence>MEQVAVGKTGKPQVPSSKLRRSNWRELPYHLMILPGFLLVFIYSYIPMAGIMMAFQRYRPAKGILHSPWVGWSNFEYMLNIPGIYQVLWNTVFIALMKIIAGILVPVVVTLLLNEARVRWFQRGIQTIIYFPHFLSWIILSGILIDILSPSTGVINSLLSFFHIKPVFFLGDVKWFPYTMVLTDTWKEFGYGTIVFLAALTGINPALYEAASIDGAGRWKQTLYVTLPGMLPIIILMTVLSLGNVLNAGFDQIFNLYSAQVYPSGDIIDTLVFRIGMQDANYGVATAVGLFKSVVSLIMIGASYLLAYRFAGYKIF</sequence>
<feature type="transmembrane region" description="Helical" evidence="7">
    <location>
        <begin position="223"/>
        <end position="246"/>
    </location>
</feature>
<dbReference type="GO" id="GO:0055085">
    <property type="term" value="P:transmembrane transport"/>
    <property type="evidence" value="ECO:0007669"/>
    <property type="project" value="InterPro"/>
</dbReference>
<evidence type="ECO:0000256" key="6">
    <source>
        <dbReference type="ARBA" id="ARBA00023136"/>
    </source>
</evidence>
<dbReference type="InterPro" id="IPR050809">
    <property type="entry name" value="UgpAE/MalFG_permease"/>
</dbReference>
<keyword evidence="4 7" id="KW-0812">Transmembrane</keyword>
<feature type="transmembrane region" description="Helical" evidence="7">
    <location>
        <begin position="27"/>
        <end position="46"/>
    </location>
</feature>
<dbReference type="Proteomes" id="UP000564806">
    <property type="component" value="Unassembled WGS sequence"/>
</dbReference>
<keyword evidence="2 7" id="KW-0813">Transport</keyword>
<dbReference type="AlphaFoldDB" id="A0A850EQZ1"/>
<proteinExistence type="inferred from homology"/>
<feature type="transmembrane region" description="Helical" evidence="7">
    <location>
        <begin position="282"/>
        <end position="307"/>
    </location>
</feature>
<feature type="transmembrane region" description="Helical" evidence="7">
    <location>
        <begin position="189"/>
        <end position="211"/>
    </location>
</feature>
<keyword evidence="10" id="KW-1185">Reference proteome</keyword>
<comment type="similarity">
    <text evidence="7">Belongs to the binding-protein-dependent transport system permease family.</text>
</comment>
<gene>
    <name evidence="9" type="ORF">HPT30_15025</name>
</gene>
<dbReference type="Pfam" id="PF00528">
    <property type="entry name" value="BPD_transp_1"/>
    <property type="match status" value="1"/>
</dbReference>
<comment type="caution">
    <text evidence="9">The sequence shown here is derived from an EMBL/GenBank/DDBJ whole genome shotgun (WGS) entry which is preliminary data.</text>
</comment>
<protein>
    <submittedName>
        <fullName evidence="9">Sugar ABC transporter permease</fullName>
    </submittedName>
</protein>
<evidence type="ECO:0000313" key="10">
    <source>
        <dbReference type="Proteomes" id="UP000564806"/>
    </source>
</evidence>
<feature type="transmembrane region" description="Helical" evidence="7">
    <location>
        <begin position="134"/>
        <end position="159"/>
    </location>
</feature>
<dbReference type="PANTHER" id="PTHR43227:SF11">
    <property type="entry name" value="BLL4140 PROTEIN"/>
    <property type="match status" value="1"/>
</dbReference>
<dbReference type="PANTHER" id="PTHR43227">
    <property type="entry name" value="BLL4140 PROTEIN"/>
    <property type="match status" value="1"/>
</dbReference>
<evidence type="ECO:0000256" key="2">
    <source>
        <dbReference type="ARBA" id="ARBA00022448"/>
    </source>
</evidence>
<dbReference type="Gene3D" id="1.10.3720.10">
    <property type="entry name" value="MetI-like"/>
    <property type="match status" value="1"/>
</dbReference>